<proteinExistence type="predicted"/>
<evidence type="ECO:0000313" key="2">
    <source>
        <dbReference type="EMBL" id="EJD32794.1"/>
    </source>
</evidence>
<feature type="region of interest" description="Disordered" evidence="1">
    <location>
        <begin position="125"/>
        <end position="154"/>
    </location>
</feature>
<dbReference type="Proteomes" id="UP000006514">
    <property type="component" value="Unassembled WGS sequence"/>
</dbReference>
<gene>
    <name evidence="2" type="ORF">AURDEDRAFT_178109</name>
</gene>
<dbReference type="EMBL" id="JH688648">
    <property type="protein sequence ID" value="EJD32794.1"/>
    <property type="molecule type" value="Genomic_DNA"/>
</dbReference>
<reference evidence="3" key="1">
    <citation type="journal article" date="2012" name="Science">
        <title>The Paleozoic origin of enzymatic lignin decomposition reconstructed from 31 fungal genomes.</title>
        <authorList>
            <person name="Floudas D."/>
            <person name="Binder M."/>
            <person name="Riley R."/>
            <person name="Barry K."/>
            <person name="Blanchette R.A."/>
            <person name="Henrissat B."/>
            <person name="Martinez A.T."/>
            <person name="Otillar R."/>
            <person name="Spatafora J.W."/>
            <person name="Yadav J.S."/>
            <person name="Aerts A."/>
            <person name="Benoit I."/>
            <person name="Boyd A."/>
            <person name="Carlson A."/>
            <person name="Copeland A."/>
            <person name="Coutinho P.M."/>
            <person name="de Vries R.P."/>
            <person name="Ferreira P."/>
            <person name="Findley K."/>
            <person name="Foster B."/>
            <person name="Gaskell J."/>
            <person name="Glotzer D."/>
            <person name="Gorecki P."/>
            <person name="Heitman J."/>
            <person name="Hesse C."/>
            <person name="Hori C."/>
            <person name="Igarashi K."/>
            <person name="Jurgens J.A."/>
            <person name="Kallen N."/>
            <person name="Kersten P."/>
            <person name="Kohler A."/>
            <person name="Kuees U."/>
            <person name="Kumar T.K.A."/>
            <person name="Kuo A."/>
            <person name="LaButti K."/>
            <person name="Larrondo L.F."/>
            <person name="Lindquist E."/>
            <person name="Ling A."/>
            <person name="Lombard V."/>
            <person name="Lucas S."/>
            <person name="Lundell T."/>
            <person name="Martin R."/>
            <person name="McLaughlin D.J."/>
            <person name="Morgenstern I."/>
            <person name="Morin E."/>
            <person name="Murat C."/>
            <person name="Nagy L.G."/>
            <person name="Nolan M."/>
            <person name="Ohm R.A."/>
            <person name="Patyshakuliyeva A."/>
            <person name="Rokas A."/>
            <person name="Ruiz-Duenas F.J."/>
            <person name="Sabat G."/>
            <person name="Salamov A."/>
            <person name="Samejima M."/>
            <person name="Schmutz J."/>
            <person name="Slot J.C."/>
            <person name="St John F."/>
            <person name="Stenlid J."/>
            <person name="Sun H."/>
            <person name="Sun S."/>
            <person name="Syed K."/>
            <person name="Tsang A."/>
            <person name="Wiebenga A."/>
            <person name="Young D."/>
            <person name="Pisabarro A."/>
            <person name="Eastwood D.C."/>
            <person name="Martin F."/>
            <person name="Cullen D."/>
            <person name="Grigoriev I.V."/>
            <person name="Hibbett D.S."/>
        </authorList>
    </citation>
    <scope>NUCLEOTIDE SEQUENCE [LARGE SCALE GENOMIC DNA]</scope>
    <source>
        <strain evidence="3">TFB10046</strain>
    </source>
</reference>
<evidence type="ECO:0000256" key="1">
    <source>
        <dbReference type="SAM" id="MobiDB-lite"/>
    </source>
</evidence>
<dbReference type="KEGG" id="adl:AURDEDRAFT_178109"/>
<organism evidence="2 3">
    <name type="scientific">Auricularia subglabra (strain TFB-10046 / SS5)</name>
    <name type="common">White-rot fungus</name>
    <name type="synonym">Auricularia delicata (strain TFB10046)</name>
    <dbReference type="NCBI Taxonomy" id="717982"/>
    <lineage>
        <taxon>Eukaryota</taxon>
        <taxon>Fungi</taxon>
        <taxon>Dikarya</taxon>
        <taxon>Basidiomycota</taxon>
        <taxon>Agaricomycotina</taxon>
        <taxon>Agaricomycetes</taxon>
        <taxon>Auriculariales</taxon>
        <taxon>Auriculariaceae</taxon>
        <taxon>Auricularia</taxon>
    </lineage>
</organism>
<protein>
    <submittedName>
        <fullName evidence="2">Uncharacterized protein</fullName>
    </submittedName>
</protein>
<sequence>MRVGRVPEVADVIEALLPLVGRHSNELNEVKSDVFRIRNETCFSRELLVQLAGFIEASEDRRARKKKGAIRSPTLISSAVRAAARYMRPRVSFTGNEADPLRLLFRLELQEDRLELSQALVAMEDSPLTSPEYEPEDGEVVGESIASSSKASGV</sequence>
<feature type="compositionally biased region" description="Polar residues" evidence="1">
    <location>
        <begin position="145"/>
        <end position="154"/>
    </location>
</feature>
<dbReference type="InParanoid" id="J0CRA7"/>
<evidence type="ECO:0000313" key="3">
    <source>
        <dbReference type="Proteomes" id="UP000006514"/>
    </source>
</evidence>
<name>J0CRA7_AURST</name>
<dbReference type="AlphaFoldDB" id="J0CRA7"/>
<accession>J0CRA7</accession>
<keyword evidence="3" id="KW-1185">Reference proteome</keyword>